<evidence type="ECO:0000256" key="2">
    <source>
        <dbReference type="ARBA" id="ARBA00022448"/>
    </source>
</evidence>
<feature type="transmembrane region" description="Helical" evidence="6">
    <location>
        <begin position="446"/>
        <end position="468"/>
    </location>
</feature>
<feature type="transmembrane region" description="Helical" evidence="6">
    <location>
        <begin position="414"/>
        <end position="434"/>
    </location>
</feature>
<dbReference type="OrthoDB" id="2250022at2759"/>
<feature type="transmembrane region" description="Helical" evidence="6">
    <location>
        <begin position="156"/>
        <end position="175"/>
    </location>
</feature>
<keyword evidence="8" id="KW-1185">Reference proteome</keyword>
<evidence type="ECO:0000256" key="3">
    <source>
        <dbReference type="ARBA" id="ARBA00022692"/>
    </source>
</evidence>
<dbReference type="AlphaFoldDB" id="R7Z473"/>
<dbReference type="FunFam" id="1.20.1250.20:FF:000013">
    <property type="entry name" value="MFS general substrate transporter"/>
    <property type="match status" value="1"/>
</dbReference>
<keyword evidence="3 6" id="KW-0812">Transmembrane</keyword>
<dbReference type="GO" id="GO:0022857">
    <property type="term" value="F:transmembrane transporter activity"/>
    <property type="evidence" value="ECO:0007669"/>
    <property type="project" value="InterPro"/>
</dbReference>
<dbReference type="RefSeq" id="XP_007784136.1">
    <property type="nucleotide sequence ID" value="XM_007785946.1"/>
</dbReference>
<accession>R7Z473</accession>
<dbReference type="FunFam" id="1.20.1250.20:FF:000057">
    <property type="entry name" value="MFS general substrate transporter"/>
    <property type="match status" value="1"/>
</dbReference>
<feature type="transmembrane region" description="Helical" evidence="6">
    <location>
        <begin position="127"/>
        <end position="149"/>
    </location>
</feature>
<keyword evidence="4 6" id="KW-1133">Transmembrane helix</keyword>
<evidence type="ECO:0008006" key="9">
    <source>
        <dbReference type="Google" id="ProtNLM"/>
    </source>
</evidence>
<evidence type="ECO:0000313" key="8">
    <source>
        <dbReference type="Proteomes" id="UP000016924"/>
    </source>
</evidence>
<reference evidence="8" key="1">
    <citation type="submission" date="2012-06" db="EMBL/GenBank/DDBJ databases">
        <title>The genome sequence of Coniosporium apollinis CBS 100218.</title>
        <authorList>
            <consortium name="The Broad Institute Genome Sequencing Platform"/>
            <person name="Cuomo C."/>
            <person name="Gorbushina A."/>
            <person name="Noack S."/>
            <person name="Walker B."/>
            <person name="Young S.K."/>
            <person name="Zeng Q."/>
            <person name="Gargeya S."/>
            <person name="Fitzgerald M."/>
            <person name="Haas B."/>
            <person name="Abouelleil A."/>
            <person name="Alvarado L."/>
            <person name="Arachchi H.M."/>
            <person name="Berlin A.M."/>
            <person name="Chapman S.B."/>
            <person name="Goldberg J."/>
            <person name="Griggs A."/>
            <person name="Gujja S."/>
            <person name="Hansen M."/>
            <person name="Howarth C."/>
            <person name="Imamovic A."/>
            <person name="Larimer J."/>
            <person name="McCowan C."/>
            <person name="Montmayeur A."/>
            <person name="Murphy C."/>
            <person name="Neiman D."/>
            <person name="Pearson M."/>
            <person name="Priest M."/>
            <person name="Roberts A."/>
            <person name="Saif S."/>
            <person name="Shea T."/>
            <person name="Sisk P."/>
            <person name="Sykes S."/>
            <person name="Wortman J."/>
            <person name="Nusbaum C."/>
            <person name="Birren B."/>
        </authorList>
    </citation>
    <scope>NUCLEOTIDE SEQUENCE [LARGE SCALE GENOMIC DNA]</scope>
    <source>
        <strain evidence="8">CBS 100218</strain>
    </source>
</reference>
<gene>
    <name evidence="7" type="ORF">W97_08077</name>
</gene>
<dbReference type="PANTHER" id="PTHR43791">
    <property type="entry name" value="PERMEASE-RELATED"/>
    <property type="match status" value="1"/>
</dbReference>
<dbReference type="HOGENOM" id="CLU_001265_0_6_1"/>
<evidence type="ECO:0000256" key="4">
    <source>
        <dbReference type="ARBA" id="ARBA00022989"/>
    </source>
</evidence>
<comment type="subcellular location">
    <subcellularLocation>
        <location evidence="1">Membrane</location>
        <topology evidence="1">Multi-pass membrane protein</topology>
    </subcellularLocation>
</comment>
<dbReference type="Proteomes" id="UP000016924">
    <property type="component" value="Unassembled WGS sequence"/>
</dbReference>
<dbReference type="GO" id="GO:0016020">
    <property type="term" value="C:membrane"/>
    <property type="evidence" value="ECO:0007669"/>
    <property type="project" value="UniProtKB-SubCell"/>
</dbReference>
<evidence type="ECO:0000256" key="6">
    <source>
        <dbReference type="SAM" id="Phobius"/>
    </source>
</evidence>
<protein>
    <recommendedName>
        <fullName evidence="9">Major facilitator superfamily (MFS) profile domain-containing protein</fullName>
    </recommendedName>
</protein>
<name>R7Z473_CONA1</name>
<dbReference type="STRING" id="1168221.R7Z473"/>
<dbReference type="Pfam" id="PF07690">
    <property type="entry name" value="MFS_1"/>
    <property type="match status" value="1"/>
</dbReference>
<dbReference type="InterPro" id="IPR036259">
    <property type="entry name" value="MFS_trans_sf"/>
</dbReference>
<dbReference type="InterPro" id="IPR011701">
    <property type="entry name" value="MFS"/>
</dbReference>
<feature type="transmembrane region" description="Helical" evidence="6">
    <location>
        <begin position="390"/>
        <end position="408"/>
    </location>
</feature>
<dbReference type="SUPFAM" id="SSF103473">
    <property type="entry name" value="MFS general substrate transporter"/>
    <property type="match status" value="1"/>
</dbReference>
<feature type="transmembrane region" description="Helical" evidence="6">
    <location>
        <begin position="360"/>
        <end position="378"/>
    </location>
</feature>
<dbReference type="Gene3D" id="1.20.1250.20">
    <property type="entry name" value="MFS general substrate transporter like domains"/>
    <property type="match status" value="1"/>
</dbReference>
<feature type="transmembrane region" description="Helical" evidence="6">
    <location>
        <begin position="250"/>
        <end position="272"/>
    </location>
</feature>
<keyword evidence="5 6" id="KW-0472">Membrane</keyword>
<feature type="transmembrane region" description="Helical" evidence="6">
    <location>
        <begin position="219"/>
        <end position="238"/>
    </location>
</feature>
<evidence type="ECO:0000256" key="1">
    <source>
        <dbReference type="ARBA" id="ARBA00004141"/>
    </source>
</evidence>
<dbReference type="PANTHER" id="PTHR43791:SF13">
    <property type="entry name" value="MAJOR FACILITATOR SUPERFAMILY (MFS) PROFILE DOMAIN-CONTAINING PROTEIN"/>
    <property type="match status" value="1"/>
</dbReference>
<evidence type="ECO:0000313" key="7">
    <source>
        <dbReference type="EMBL" id="EON68819.1"/>
    </source>
</evidence>
<sequence length="525" mass="58372">MHIATGEEYPAVLRSVASPRTASDSIGASRILMVKNIVVSLDGKAAAERIEEAPEVDPLLEFYPLLKNKSSEELAALNKSVLKKLDWRFLPCITLMLLMNYLDRINVSNARLAGMQEDCGNMSDTMWSAGISMFYVGYIISQVPANVIIAKGKPRILLPCCMLAWSAVTICMAALKSGWGFMLCRFLVGVTEGPFLPAVALMTSSWYTKQESPLRMGIWHAGNIISNVFSGLLAAGILTNMDGIAGLHSWQWFVLLEGIVSILVAILGFWFLPNWPNNTGTFFFSAEESEMAQYRQRVSAGGISEDDEGDYWDGIVQACKDPFTWMFAGMHFSLIIAQSFKDFFPSIMDTLGFSKVVTYLVQAPPYLIAYFVTLAVSWSSGRMLEHCWHIVASISVCLVGAVIMISTLNTAARYFSLILLCSGPFVGLNIQISWETTVVPRPRTKRAALIAIANCVSSVSHWFTPYFFLRSQEPRYQTGGGVIIAGCGLTIVFCLMARWWCMRKNRVLEQLENQRGDEKGWRFAT</sequence>
<evidence type="ECO:0000256" key="5">
    <source>
        <dbReference type="ARBA" id="ARBA00023136"/>
    </source>
</evidence>
<organism evidence="7 8">
    <name type="scientific">Coniosporium apollinis (strain CBS 100218)</name>
    <name type="common">Rock-inhabiting black yeast</name>
    <dbReference type="NCBI Taxonomy" id="1168221"/>
    <lineage>
        <taxon>Eukaryota</taxon>
        <taxon>Fungi</taxon>
        <taxon>Dikarya</taxon>
        <taxon>Ascomycota</taxon>
        <taxon>Pezizomycotina</taxon>
        <taxon>Dothideomycetes</taxon>
        <taxon>Dothideomycetes incertae sedis</taxon>
        <taxon>Coniosporium</taxon>
    </lineage>
</organism>
<dbReference type="GeneID" id="19905388"/>
<dbReference type="OMA" id="PYFFLRN"/>
<keyword evidence="2" id="KW-0813">Transport</keyword>
<feature type="transmembrane region" description="Helical" evidence="6">
    <location>
        <begin position="480"/>
        <end position="501"/>
    </location>
</feature>
<proteinExistence type="predicted"/>
<dbReference type="eggNOG" id="KOG2533">
    <property type="taxonomic scope" value="Eukaryota"/>
</dbReference>
<dbReference type="EMBL" id="JH767601">
    <property type="protein sequence ID" value="EON68819.1"/>
    <property type="molecule type" value="Genomic_DNA"/>
</dbReference>